<keyword evidence="3" id="KW-1185">Reference proteome</keyword>
<sequence>MSFSPAIAVKRAAVVGGLGLAMGAGMLGTATAHADIHATGKPTKSFDVCLPKAAKCTGMSKVRVKGQVLFVPSNVRIHYSGYNRLKVRASLQYTIDLKTGRDIVKKVPFGAKLKPQTVATKVKAANIKKITFKVCKGTGNDCGKPQVVTPGRGVR</sequence>
<dbReference type="RefSeq" id="WP_182846722.1">
    <property type="nucleotide sequence ID" value="NZ_BAAALP010000077.1"/>
</dbReference>
<organism evidence="2 3">
    <name type="scientific">Actinomadura namibiensis</name>
    <dbReference type="NCBI Taxonomy" id="182080"/>
    <lineage>
        <taxon>Bacteria</taxon>
        <taxon>Bacillati</taxon>
        <taxon>Actinomycetota</taxon>
        <taxon>Actinomycetes</taxon>
        <taxon>Streptosporangiales</taxon>
        <taxon>Thermomonosporaceae</taxon>
        <taxon>Actinomadura</taxon>
    </lineage>
</organism>
<gene>
    <name evidence="2" type="ORF">HNR61_006346</name>
</gene>
<dbReference type="EMBL" id="JACJIA010000009">
    <property type="protein sequence ID" value="MBA8954689.1"/>
    <property type="molecule type" value="Genomic_DNA"/>
</dbReference>
<feature type="signal peptide" evidence="1">
    <location>
        <begin position="1"/>
        <end position="34"/>
    </location>
</feature>
<reference evidence="2 3" key="1">
    <citation type="submission" date="2020-08" db="EMBL/GenBank/DDBJ databases">
        <title>Genomic Encyclopedia of Type Strains, Phase IV (KMG-IV): sequencing the most valuable type-strain genomes for metagenomic binning, comparative biology and taxonomic classification.</title>
        <authorList>
            <person name="Goeker M."/>
        </authorList>
    </citation>
    <scope>NUCLEOTIDE SEQUENCE [LARGE SCALE GENOMIC DNA]</scope>
    <source>
        <strain evidence="2 3">DSM 44197</strain>
    </source>
</reference>
<keyword evidence="1" id="KW-0732">Signal</keyword>
<dbReference type="Proteomes" id="UP000572680">
    <property type="component" value="Unassembled WGS sequence"/>
</dbReference>
<evidence type="ECO:0000313" key="3">
    <source>
        <dbReference type="Proteomes" id="UP000572680"/>
    </source>
</evidence>
<evidence type="ECO:0000313" key="2">
    <source>
        <dbReference type="EMBL" id="MBA8954689.1"/>
    </source>
</evidence>
<accession>A0A7W3QPJ5</accession>
<feature type="chain" id="PRO_5030558235" evidence="1">
    <location>
        <begin position="35"/>
        <end position="155"/>
    </location>
</feature>
<protein>
    <submittedName>
        <fullName evidence="2">Uncharacterized protein</fullName>
    </submittedName>
</protein>
<dbReference type="AlphaFoldDB" id="A0A7W3QPJ5"/>
<comment type="caution">
    <text evidence="2">The sequence shown here is derived from an EMBL/GenBank/DDBJ whole genome shotgun (WGS) entry which is preliminary data.</text>
</comment>
<proteinExistence type="predicted"/>
<evidence type="ECO:0000256" key="1">
    <source>
        <dbReference type="SAM" id="SignalP"/>
    </source>
</evidence>
<name>A0A7W3QPJ5_ACTNM</name>